<evidence type="ECO:0000256" key="2">
    <source>
        <dbReference type="SAM" id="MobiDB-lite"/>
    </source>
</evidence>
<dbReference type="PANTHER" id="PTHR18964:SF169">
    <property type="entry name" value="N-ACETYLMANNOSAMINE KINASE"/>
    <property type="match status" value="1"/>
</dbReference>
<dbReference type="InterPro" id="IPR043129">
    <property type="entry name" value="ATPase_NBD"/>
</dbReference>
<dbReference type="Pfam" id="PF00480">
    <property type="entry name" value="ROK"/>
    <property type="match status" value="1"/>
</dbReference>
<dbReference type="RefSeq" id="WP_342022693.1">
    <property type="nucleotide sequence ID" value="NZ_CP151657.1"/>
</dbReference>
<comment type="similarity">
    <text evidence="1">Belongs to the ROK (NagC/XylR) family.</text>
</comment>
<evidence type="ECO:0000256" key="1">
    <source>
        <dbReference type="ARBA" id="ARBA00006479"/>
    </source>
</evidence>
<dbReference type="Proteomes" id="UP001448858">
    <property type="component" value="Chromosome"/>
</dbReference>
<dbReference type="InterPro" id="IPR000600">
    <property type="entry name" value="ROK"/>
</dbReference>
<evidence type="ECO:0000313" key="4">
    <source>
        <dbReference type="Proteomes" id="UP001448858"/>
    </source>
</evidence>
<name>A0ABZ2ZS70_9MICC</name>
<protein>
    <submittedName>
        <fullName evidence="3">ROK family protein</fullName>
    </submittedName>
</protein>
<gene>
    <name evidence="3" type="ORF">AAE021_12635</name>
</gene>
<dbReference type="SUPFAM" id="SSF53067">
    <property type="entry name" value="Actin-like ATPase domain"/>
    <property type="match status" value="1"/>
</dbReference>
<feature type="region of interest" description="Disordered" evidence="2">
    <location>
        <begin position="217"/>
        <end position="236"/>
    </location>
</feature>
<dbReference type="Gene3D" id="3.30.420.40">
    <property type="match status" value="2"/>
</dbReference>
<proteinExistence type="inferred from homology"/>
<sequence>MPSASQCVIGVDLGGTKTAAGIVDATGTVHAVESRPTPAAAGAAAILATAVGLVTALLAQARAAGLDPVAVGIGSAGVIDARDGSVVSATDSLTGWAGTPLAAHVAEQSGLPAYAVNDVHAHNLGEHWRGASAGADSSLLVAVGTGVGGSLILDGGPHLGARAVAGHVGHLASPFAYDDGGRPLPCSCGRAGHVEAIASGPSIAALYRRLVDGETAGGETVGGETVGGEPAGGEPAGGDAIAGSVTGREVAEMAGAGDPLALRALTTGATAAGQAVGGLANMLDPSVVVVGGGVAGAGDLWWTPFRAALRAELMDPLADLPVVPADLGSSAAIVGAAKFAFDRLSAELNASQEHHHV</sequence>
<dbReference type="EMBL" id="CP151657">
    <property type="protein sequence ID" value="WZP15028.1"/>
    <property type="molecule type" value="Genomic_DNA"/>
</dbReference>
<reference evidence="3 4" key="1">
    <citation type="submission" date="2024-04" db="EMBL/GenBank/DDBJ databases">
        <title>Arthrobacter sp. from Plains bison fecal sample.</title>
        <authorList>
            <person name="Ruzzini A."/>
        </authorList>
    </citation>
    <scope>NUCLEOTIDE SEQUENCE [LARGE SCALE GENOMIC DNA]</scope>
    <source>
        <strain evidence="3 4">EINP1</strain>
    </source>
</reference>
<keyword evidence="4" id="KW-1185">Reference proteome</keyword>
<evidence type="ECO:0000313" key="3">
    <source>
        <dbReference type="EMBL" id="WZP15028.1"/>
    </source>
</evidence>
<accession>A0ABZ2ZS70</accession>
<organism evidence="3 4">
    <name type="scientific">Arthrobacter citreus</name>
    <dbReference type="NCBI Taxonomy" id="1670"/>
    <lineage>
        <taxon>Bacteria</taxon>
        <taxon>Bacillati</taxon>
        <taxon>Actinomycetota</taxon>
        <taxon>Actinomycetes</taxon>
        <taxon>Micrococcales</taxon>
        <taxon>Micrococcaceae</taxon>
        <taxon>Arthrobacter</taxon>
    </lineage>
</organism>
<dbReference type="PANTHER" id="PTHR18964">
    <property type="entry name" value="ROK (REPRESSOR, ORF, KINASE) FAMILY"/>
    <property type="match status" value="1"/>
</dbReference>